<accession>A0A0S4LT68</accession>
<name>A0A0S4LT68_9BACT</name>
<keyword evidence="1" id="KW-0812">Transmembrane</keyword>
<dbReference type="AlphaFoldDB" id="A0A0S4LT68"/>
<feature type="transmembrane region" description="Helical" evidence="1">
    <location>
        <begin position="12"/>
        <end position="34"/>
    </location>
</feature>
<gene>
    <name evidence="2" type="ORF">COMA1_90068</name>
</gene>
<protein>
    <submittedName>
        <fullName evidence="2">Uncharacterized protein</fullName>
    </submittedName>
</protein>
<evidence type="ECO:0000313" key="3">
    <source>
        <dbReference type="Proteomes" id="UP000199032"/>
    </source>
</evidence>
<evidence type="ECO:0000313" key="2">
    <source>
        <dbReference type="EMBL" id="CUS39808.1"/>
    </source>
</evidence>
<sequence>MQKDDLSKGKDFAGIISLVVTGCYAFQQLELVAVGRELGSKRVMHAESS</sequence>
<keyword evidence="1" id="KW-0472">Membrane</keyword>
<dbReference type="STRING" id="1742972.COMA1_90068"/>
<evidence type="ECO:0000256" key="1">
    <source>
        <dbReference type="SAM" id="Phobius"/>
    </source>
</evidence>
<dbReference type="EMBL" id="CZQA01000015">
    <property type="protein sequence ID" value="CUS39808.1"/>
    <property type="molecule type" value="Genomic_DNA"/>
</dbReference>
<dbReference type="PROSITE" id="PS51257">
    <property type="entry name" value="PROKAR_LIPOPROTEIN"/>
    <property type="match status" value="1"/>
</dbReference>
<organism evidence="2 3">
    <name type="scientific">Candidatus Nitrospira nitrosa</name>
    <dbReference type="NCBI Taxonomy" id="1742972"/>
    <lineage>
        <taxon>Bacteria</taxon>
        <taxon>Pseudomonadati</taxon>
        <taxon>Nitrospirota</taxon>
        <taxon>Nitrospiria</taxon>
        <taxon>Nitrospirales</taxon>
        <taxon>Nitrospiraceae</taxon>
        <taxon>Nitrospira</taxon>
    </lineage>
</organism>
<proteinExistence type="predicted"/>
<dbReference type="Proteomes" id="UP000199032">
    <property type="component" value="Unassembled WGS sequence"/>
</dbReference>
<reference evidence="2 3" key="1">
    <citation type="submission" date="2015-10" db="EMBL/GenBank/DDBJ databases">
        <authorList>
            <person name="Gilbert D.G."/>
        </authorList>
    </citation>
    <scope>NUCLEOTIDE SEQUENCE [LARGE SCALE GENOMIC DNA]</scope>
    <source>
        <strain evidence="2">COMA1</strain>
    </source>
</reference>
<keyword evidence="1" id="KW-1133">Transmembrane helix</keyword>
<keyword evidence="3" id="KW-1185">Reference proteome</keyword>